<accession>A0A7W7Q2M0</accession>
<keyword evidence="1" id="KW-0732">Signal</keyword>
<name>A0A7W7Q2M0_9PSEU</name>
<proteinExistence type="predicted"/>
<comment type="caution">
    <text evidence="2">The sequence shown here is derived from an EMBL/GenBank/DDBJ whole genome shotgun (WGS) entry which is preliminary data.</text>
</comment>
<reference evidence="2 3" key="1">
    <citation type="submission" date="2020-08" db="EMBL/GenBank/DDBJ databases">
        <title>Genomic Encyclopedia of Type Strains, Phase III (KMG-III): the genomes of soil and plant-associated and newly described type strains.</title>
        <authorList>
            <person name="Whitman W."/>
        </authorList>
    </citation>
    <scope>NUCLEOTIDE SEQUENCE [LARGE SCALE GENOMIC DNA]</scope>
    <source>
        <strain evidence="2 3">CECT 8960</strain>
    </source>
</reference>
<protein>
    <submittedName>
        <fullName evidence="2">Uncharacterized protein</fullName>
    </submittedName>
</protein>
<sequence>MRGTSFRVLITVLTLLLAGAGAAAADVSRYVGYGGPVGWPGCDSTTIAGPVDAGLLGGIDAVTYQNCQWVGGLTFEVDALLPWTMNATSPSAYVIDDIEIDFAGPGCAGTVAGSANAWYDVGLGVLTVLDQGTVITSLDPSNDCLGLVQVGEPVPVLADSYSIVLM</sequence>
<gene>
    <name evidence="2" type="ORF">FHR82_002062</name>
</gene>
<organism evidence="2 3">
    <name type="scientific">Actinophytocola algeriensis</name>
    <dbReference type="NCBI Taxonomy" id="1768010"/>
    <lineage>
        <taxon>Bacteria</taxon>
        <taxon>Bacillati</taxon>
        <taxon>Actinomycetota</taxon>
        <taxon>Actinomycetes</taxon>
        <taxon>Pseudonocardiales</taxon>
        <taxon>Pseudonocardiaceae</taxon>
    </lineage>
</organism>
<evidence type="ECO:0000313" key="2">
    <source>
        <dbReference type="EMBL" id="MBB4905845.1"/>
    </source>
</evidence>
<evidence type="ECO:0000256" key="1">
    <source>
        <dbReference type="SAM" id="SignalP"/>
    </source>
</evidence>
<dbReference type="AlphaFoldDB" id="A0A7W7Q2M0"/>
<dbReference type="EMBL" id="JACHJQ010000002">
    <property type="protein sequence ID" value="MBB4905845.1"/>
    <property type="molecule type" value="Genomic_DNA"/>
</dbReference>
<feature type="signal peptide" evidence="1">
    <location>
        <begin position="1"/>
        <end position="24"/>
    </location>
</feature>
<feature type="chain" id="PRO_5030557159" evidence="1">
    <location>
        <begin position="25"/>
        <end position="166"/>
    </location>
</feature>
<dbReference type="RefSeq" id="WP_184810020.1">
    <property type="nucleotide sequence ID" value="NZ_JACHJQ010000002.1"/>
</dbReference>
<evidence type="ECO:0000313" key="3">
    <source>
        <dbReference type="Proteomes" id="UP000520767"/>
    </source>
</evidence>
<keyword evidence="3" id="KW-1185">Reference proteome</keyword>
<dbReference type="Proteomes" id="UP000520767">
    <property type="component" value="Unassembled WGS sequence"/>
</dbReference>